<dbReference type="STRING" id="415747.SAMN03097708_01849"/>
<accession>A0A1G5QCQ2</accession>
<dbReference type="GO" id="GO:0019284">
    <property type="term" value="P:L-methionine salvage from S-adenosylmethionine"/>
    <property type="evidence" value="ECO:0007669"/>
    <property type="project" value="TreeGrafter"/>
</dbReference>
<sequence length="388" mass="42211">MLRNSGVDGLIIRHETTAQAARQCLRASTFDFLIIDLHLPDALGAMPSADGGLSFFDLIKMDENVPLPEDVLFITGREELVMEANAEVLERGAVLCQYRSDSSEWKKVLIGRIRYGTERIARKKGFEIEADVAIVTAMRDPELAAVLELPFGWESKRMRGEPTTFHVGSLVREDREITIVAASAHRKGMPSAAALASKMSACFRPRYMIMLGICAGIQGKTNLGDVVIADPAWDWGSGKRGQDENGSAVFRAAPYQLALNSSVSQIAADLGESSEVKRSIRAGWDDAVPEGIFDVHVGPMASGASVIADDISARSVVTQHKELLAIEMEAYAVMASAEYSTDPKPVAIAIKSVCDYADSNKNDLWQRYASYTSAAFAQQLLVSPFLAF</sequence>
<dbReference type="GO" id="GO:0008930">
    <property type="term" value="F:methylthioadenosine nucleosidase activity"/>
    <property type="evidence" value="ECO:0007669"/>
    <property type="project" value="TreeGrafter"/>
</dbReference>
<dbReference type="GO" id="GO:0009116">
    <property type="term" value="P:nucleoside metabolic process"/>
    <property type="evidence" value="ECO:0007669"/>
    <property type="project" value="InterPro"/>
</dbReference>
<evidence type="ECO:0000313" key="3">
    <source>
        <dbReference type="Proteomes" id="UP000199648"/>
    </source>
</evidence>
<reference evidence="2 3" key="1">
    <citation type="submission" date="2016-10" db="EMBL/GenBank/DDBJ databases">
        <authorList>
            <person name="de Groot N.N."/>
        </authorList>
    </citation>
    <scope>NUCLEOTIDE SEQUENCE [LARGE SCALE GENOMIC DNA]</scope>
    <source>
        <strain evidence="2 3">HLD2</strain>
    </source>
</reference>
<dbReference type="Gene3D" id="3.40.50.1580">
    <property type="entry name" value="Nucleoside phosphorylase domain"/>
    <property type="match status" value="1"/>
</dbReference>
<keyword evidence="3" id="KW-1185">Reference proteome</keyword>
<dbReference type="GO" id="GO:0008782">
    <property type="term" value="F:adenosylhomocysteine nucleosidase activity"/>
    <property type="evidence" value="ECO:0007669"/>
    <property type="project" value="TreeGrafter"/>
</dbReference>
<evidence type="ECO:0000313" key="2">
    <source>
        <dbReference type="EMBL" id="SCZ59366.1"/>
    </source>
</evidence>
<name>A0A1G5QCQ2_9GAMM</name>
<gene>
    <name evidence="2" type="ORF">SAMN03097708_01849</name>
</gene>
<dbReference type="EMBL" id="FMWD01000005">
    <property type="protein sequence ID" value="SCZ59366.1"/>
    <property type="molecule type" value="Genomic_DNA"/>
</dbReference>
<dbReference type="PANTHER" id="PTHR46832:SF1">
    <property type="entry name" value="5'-METHYLTHIOADENOSINE_S-ADENOSYLHOMOCYSTEINE NUCLEOSIDASE"/>
    <property type="match status" value="1"/>
</dbReference>
<dbReference type="AlphaFoldDB" id="A0A1G5QCQ2"/>
<dbReference type="GO" id="GO:0005829">
    <property type="term" value="C:cytosol"/>
    <property type="evidence" value="ECO:0007669"/>
    <property type="project" value="TreeGrafter"/>
</dbReference>
<proteinExistence type="predicted"/>
<dbReference type="PANTHER" id="PTHR46832">
    <property type="entry name" value="5'-METHYLTHIOADENOSINE/S-ADENOSYLHOMOCYSTEINE NUCLEOSIDASE"/>
    <property type="match status" value="1"/>
</dbReference>
<dbReference type="Pfam" id="PF01048">
    <property type="entry name" value="PNP_UDP_1"/>
    <property type="match status" value="1"/>
</dbReference>
<evidence type="ECO:0000259" key="1">
    <source>
        <dbReference type="Pfam" id="PF01048"/>
    </source>
</evidence>
<dbReference type="SUPFAM" id="SSF53167">
    <property type="entry name" value="Purine and uridine phosphorylases"/>
    <property type="match status" value="1"/>
</dbReference>
<dbReference type="InterPro" id="IPR035994">
    <property type="entry name" value="Nucleoside_phosphorylase_sf"/>
</dbReference>
<feature type="domain" description="Nucleoside phosphorylase" evidence="1">
    <location>
        <begin position="132"/>
        <end position="362"/>
    </location>
</feature>
<organism evidence="2 3">
    <name type="scientific">Thiohalomonas denitrificans</name>
    <dbReference type="NCBI Taxonomy" id="415747"/>
    <lineage>
        <taxon>Bacteria</taxon>
        <taxon>Pseudomonadati</taxon>
        <taxon>Pseudomonadota</taxon>
        <taxon>Gammaproteobacteria</taxon>
        <taxon>Thiohalomonadales</taxon>
        <taxon>Thiohalomonadaceae</taxon>
        <taxon>Thiohalomonas</taxon>
    </lineage>
</organism>
<dbReference type="InterPro" id="IPR000845">
    <property type="entry name" value="Nucleoside_phosphorylase_d"/>
</dbReference>
<dbReference type="Proteomes" id="UP000199648">
    <property type="component" value="Unassembled WGS sequence"/>
</dbReference>
<protein>
    <submittedName>
        <fullName evidence="2">Nucleoside phosphorylase</fullName>
    </submittedName>
</protein>